<dbReference type="OrthoDB" id="10058284at2759"/>
<proteinExistence type="predicted"/>
<evidence type="ECO:0000313" key="3">
    <source>
        <dbReference type="EnsemblMetazoa" id="Aqu2.1.07683_001"/>
    </source>
</evidence>
<reference evidence="3" key="1">
    <citation type="submission" date="2017-05" db="UniProtKB">
        <authorList>
            <consortium name="EnsemblMetazoa"/>
        </authorList>
    </citation>
    <scope>IDENTIFICATION</scope>
</reference>
<feature type="region of interest" description="Disordered" evidence="2">
    <location>
        <begin position="68"/>
        <end position="92"/>
    </location>
</feature>
<dbReference type="AlphaFoldDB" id="A0A1X7SZU9"/>
<dbReference type="Gene3D" id="1.10.150.130">
    <property type="match status" value="1"/>
</dbReference>
<keyword evidence="1" id="KW-0238">DNA-binding</keyword>
<dbReference type="InterPro" id="IPR010998">
    <property type="entry name" value="Integrase_recombinase_N"/>
</dbReference>
<accession>A0A1X7SZU9</accession>
<evidence type="ECO:0000256" key="2">
    <source>
        <dbReference type="SAM" id="MobiDB-lite"/>
    </source>
</evidence>
<feature type="compositionally biased region" description="Polar residues" evidence="2">
    <location>
        <begin position="75"/>
        <end position="89"/>
    </location>
</feature>
<evidence type="ECO:0000256" key="1">
    <source>
        <dbReference type="ARBA" id="ARBA00023125"/>
    </source>
</evidence>
<sequence length="169" mass="18839">MEKRLALLLRDQQRLCQGYQPLHWLQYLQKQCSSLEGLCHQLRPKGKESHQRVSLKTNFCKGQVMIAKGGDSGKGTDNSSPQDPFSDSESSTHHALRQGAHLDISLLERAVQGFFSLGLAQSPKTSYSTAQKHYLSFCASLQLSPLPLSERSLCLFAAYLANQGFHYAL</sequence>
<organism evidence="3">
    <name type="scientific">Amphimedon queenslandica</name>
    <name type="common">Sponge</name>
    <dbReference type="NCBI Taxonomy" id="400682"/>
    <lineage>
        <taxon>Eukaryota</taxon>
        <taxon>Metazoa</taxon>
        <taxon>Porifera</taxon>
        <taxon>Demospongiae</taxon>
        <taxon>Heteroscleromorpha</taxon>
        <taxon>Haplosclerida</taxon>
        <taxon>Niphatidae</taxon>
        <taxon>Amphimedon</taxon>
    </lineage>
</organism>
<dbReference type="GO" id="GO:0003677">
    <property type="term" value="F:DNA binding"/>
    <property type="evidence" value="ECO:0007669"/>
    <property type="project" value="UniProtKB-KW"/>
</dbReference>
<name>A0A1X7SZU9_AMPQE</name>
<dbReference type="EnsemblMetazoa" id="Aqu2.1.07683_001">
    <property type="protein sequence ID" value="Aqu2.1.07683_001"/>
    <property type="gene ID" value="Aqu2.1.07683"/>
</dbReference>
<dbReference type="InParanoid" id="A0A1X7SZU9"/>
<protein>
    <submittedName>
        <fullName evidence="3">Uncharacterized protein</fullName>
    </submittedName>
</protein>